<dbReference type="InterPro" id="IPR008822">
    <property type="entry name" value="Endonuclease_RusA-like"/>
</dbReference>
<dbReference type="Proteomes" id="UP000236536">
    <property type="component" value="Chromosome"/>
</dbReference>
<protein>
    <submittedName>
        <fullName evidence="1">Holliday junction resolvase</fullName>
    </submittedName>
</protein>
<reference evidence="1 2" key="1">
    <citation type="journal article" date="2017" name="Genome Biol. Evol.">
        <title>Trajectories and Drivers of Genome Evolution in Surface-Associated Marine Phaeobacter.</title>
        <authorList>
            <person name="Freese H.M."/>
            <person name="Sikorski J."/>
            <person name="Bunk B."/>
            <person name="Scheuner C."/>
            <person name="Meier-Kolthoff J.P."/>
            <person name="Sproer C."/>
            <person name="Gram L."/>
            <person name="Overmann J."/>
        </authorList>
    </citation>
    <scope>NUCLEOTIDE SEQUENCE [LARGE SCALE GENOMIC DNA]</scope>
    <source>
        <strain evidence="1 2">P66</strain>
    </source>
</reference>
<dbReference type="EMBL" id="CP010705">
    <property type="protein sequence ID" value="AUQ95994.1"/>
    <property type="molecule type" value="Genomic_DNA"/>
</dbReference>
<sequence>MIEIAVLGTPVAKGRPRFAKETGHAYTPEKTRNFEAALKYAAQEVMGPRAPLDGPLIVEMKIVMPIAKSWPKKRQKAAREGIERPIKKPDWDNFAKVVDALNQVVWIDDGQVVDGRVQKFYGDKPGTWIVVKPLNPGNEGVFG</sequence>
<organism evidence="1 2">
    <name type="scientific">Phaeobacter inhibens</name>
    <dbReference type="NCBI Taxonomy" id="221822"/>
    <lineage>
        <taxon>Bacteria</taxon>
        <taxon>Pseudomonadati</taxon>
        <taxon>Pseudomonadota</taxon>
        <taxon>Alphaproteobacteria</taxon>
        <taxon>Rhodobacterales</taxon>
        <taxon>Roseobacteraceae</taxon>
        <taxon>Phaeobacter</taxon>
    </lineage>
</organism>
<dbReference type="InterPro" id="IPR036614">
    <property type="entry name" value="RusA-like_sf"/>
</dbReference>
<keyword evidence="2" id="KW-1185">Reference proteome</keyword>
<gene>
    <name evidence="1" type="ORF">PhaeoP66_03252</name>
</gene>
<dbReference type="SUPFAM" id="SSF103084">
    <property type="entry name" value="Holliday junction resolvase RusA"/>
    <property type="match status" value="1"/>
</dbReference>
<dbReference type="Pfam" id="PF05866">
    <property type="entry name" value="RusA"/>
    <property type="match status" value="1"/>
</dbReference>
<evidence type="ECO:0000313" key="1">
    <source>
        <dbReference type="EMBL" id="AUQ95994.1"/>
    </source>
</evidence>
<proteinExistence type="predicted"/>
<evidence type="ECO:0000313" key="2">
    <source>
        <dbReference type="Proteomes" id="UP000236536"/>
    </source>
</evidence>
<dbReference type="RefSeq" id="WP_102875007.1">
    <property type="nucleotide sequence ID" value="NZ_CP010705.1"/>
</dbReference>
<name>A0ABN5GQV2_9RHOB</name>
<dbReference type="Gene3D" id="3.30.1330.70">
    <property type="entry name" value="Holliday junction resolvase RusA"/>
    <property type="match status" value="1"/>
</dbReference>
<reference evidence="1 2" key="2">
    <citation type="journal article" date="2017" name="Int. J. Syst. Evol. Microbiol.">
        <title>Adaptation of Surface-Associated Bacteria to the Open Ocean: A Genomically Distinct Subpopulation of Phaeobacter gallaeciensis Colonizes Pacific Mesozooplankton.</title>
        <authorList>
            <person name="Freese H.M."/>
            <person name="Methner A."/>
            <person name="Overmann J."/>
        </authorList>
    </citation>
    <scope>NUCLEOTIDE SEQUENCE [LARGE SCALE GENOMIC DNA]</scope>
    <source>
        <strain evidence="1 2">P66</strain>
    </source>
</reference>
<accession>A0ABN5GQV2</accession>